<gene>
    <name evidence="2" type="ORF">WMY93_006059</name>
</gene>
<name>A0AAW0PUH0_9GOBI</name>
<dbReference type="Proteomes" id="UP001460270">
    <property type="component" value="Unassembled WGS sequence"/>
</dbReference>
<organism evidence="2 3">
    <name type="scientific">Mugilogobius chulae</name>
    <name type="common">yellowstripe goby</name>
    <dbReference type="NCBI Taxonomy" id="88201"/>
    <lineage>
        <taxon>Eukaryota</taxon>
        <taxon>Metazoa</taxon>
        <taxon>Chordata</taxon>
        <taxon>Craniata</taxon>
        <taxon>Vertebrata</taxon>
        <taxon>Euteleostomi</taxon>
        <taxon>Actinopterygii</taxon>
        <taxon>Neopterygii</taxon>
        <taxon>Teleostei</taxon>
        <taxon>Neoteleostei</taxon>
        <taxon>Acanthomorphata</taxon>
        <taxon>Gobiaria</taxon>
        <taxon>Gobiiformes</taxon>
        <taxon>Gobioidei</taxon>
        <taxon>Gobiidae</taxon>
        <taxon>Gobionellinae</taxon>
        <taxon>Mugilogobius</taxon>
    </lineage>
</organism>
<dbReference type="EMBL" id="JBBPFD010000004">
    <property type="protein sequence ID" value="KAK7929664.1"/>
    <property type="molecule type" value="Genomic_DNA"/>
</dbReference>
<comment type="caution">
    <text evidence="2">The sequence shown here is derived from an EMBL/GenBank/DDBJ whole genome shotgun (WGS) entry which is preliminary data.</text>
</comment>
<reference evidence="3" key="1">
    <citation type="submission" date="2024-04" db="EMBL/GenBank/DDBJ databases">
        <title>Salinicola lusitanus LLJ914,a marine bacterium isolated from the Okinawa Trough.</title>
        <authorList>
            <person name="Li J."/>
        </authorList>
    </citation>
    <scope>NUCLEOTIDE SEQUENCE [LARGE SCALE GENOMIC DNA]</scope>
</reference>
<proteinExistence type="predicted"/>
<evidence type="ECO:0000256" key="1">
    <source>
        <dbReference type="SAM" id="MobiDB-lite"/>
    </source>
</evidence>
<feature type="compositionally biased region" description="Polar residues" evidence="1">
    <location>
        <begin position="1"/>
        <end position="26"/>
    </location>
</feature>
<protein>
    <submittedName>
        <fullName evidence="2">Uncharacterized protein</fullName>
    </submittedName>
</protein>
<sequence>MDAVQHKTSTAAQMLQNTRPNTQHPSTSRDAENGSTMMLNSKSAMAKFTMKKLVTVCKCLLHTTESITKMFPAIANRMKMQRNSPTPSACESRVKFAHVGEALLAFGACTSDPLSASIKYIPRYWLSFQEVAFDILTRHKEDLRSLSGEHCHELFESIHIPEHVVRQTQPKINRANSRRHPLRLSERCAELRDVLRHRSWSSFILHAAFFKDPHRSKGQIVTMFS</sequence>
<feature type="region of interest" description="Disordered" evidence="1">
    <location>
        <begin position="1"/>
        <end position="35"/>
    </location>
</feature>
<evidence type="ECO:0000313" key="2">
    <source>
        <dbReference type="EMBL" id="KAK7929664.1"/>
    </source>
</evidence>
<dbReference type="AlphaFoldDB" id="A0AAW0PUH0"/>
<keyword evidence="3" id="KW-1185">Reference proteome</keyword>
<accession>A0AAW0PUH0</accession>
<evidence type="ECO:0000313" key="3">
    <source>
        <dbReference type="Proteomes" id="UP001460270"/>
    </source>
</evidence>